<dbReference type="Pfam" id="PF00122">
    <property type="entry name" value="E1-E2_ATPase"/>
    <property type="match status" value="1"/>
</dbReference>
<dbReference type="SFLD" id="SFLDF00027">
    <property type="entry name" value="p-type_atpase"/>
    <property type="match status" value="1"/>
</dbReference>
<dbReference type="InterPro" id="IPR023214">
    <property type="entry name" value="HAD_sf"/>
</dbReference>
<dbReference type="Pfam" id="PF13246">
    <property type="entry name" value="Cation_ATPase"/>
    <property type="match status" value="1"/>
</dbReference>
<dbReference type="SMART" id="SM00831">
    <property type="entry name" value="Cation_ATPase_N"/>
    <property type="match status" value="1"/>
</dbReference>
<dbReference type="InterPro" id="IPR023299">
    <property type="entry name" value="ATPase_P-typ_cyto_dom_N"/>
</dbReference>
<feature type="transmembrane region" description="Helical" evidence="16">
    <location>
        <begin position="246"/>
        <end position="266"/>
    </location>
</feature>
<feature type="transmembrane region" description="Helical" evidence="16">
    <location>
        <begin position="828"/>
        <end position="847"/>
    </location>
</feature>
<keyword evidence="10" id="KW-0067">ATP-binding</keyword>
<gene>
    <name evidence="18" type="ORF">DEAC_c12780</name>
</gene>
<evidence type="ECO:0000256" key="9">
    <source>
        <dbReference type="ARBA" id="ARBA00022837"/>
    </source>
</evidence>
<evidence type="ECO:0000256" key="7">
    <source>
        <dbReference type="ARBA" id="ARBA00022723"/>
    </source>
</evidence>
<keyword evidence="9" id="KW-0106">Calcium</keyword>
<keyword evidence="3" id="KW-0813">Transport</keyword>
<evidence type="ECO:0000256" key="13">
    <source>
        <dbReference type="ARBA" id="ARBA00022989"/>
    </source>
</evidence>
<evidence type="ECO:0000256" key="4">
    <source>
        <dbReference type="ARBA" id="ARBA00022553"/>
    </source>
</evidence>
<dbReference type="InterPro" id="IPR018303">
    <property type="entry name" value="ATPase_P-typ_P_site"/>
</dbReference>
<keyword evidence="8" id="KW-0547">Nucleotide-binding</keyword>
<dbReference type="GO" id="GO:0046872">
    <property type="term" value="F:metal ion binding"/>
    <property type="evidence" value="ECO:0007669"/>
    <property type="project" value="UniProtKB-KW"/>
</dbReference>
<feature type="domain" description="Cation-transporting P-type ATPase N-terminal" evidence="17">
    <location>
        <begin position="2"/>
        <end position="76"/>
    </location>
</feature>
<reference evidence="18 19" key="1">
    <citation type="submission" date="2015-06" db="EMBL/GenBank/DDBJ databases">
        <title>Draft genome of the moderately acidophilic sulfate reducer Candidatus Desulfosporosinus acididurans strain M1.</title>
        <authorList>
            <person name="Poehlein A."/>
            <person name="Petzsch P."/>
            <person name="Johnson B.D."/>
            <person name="Schloemann M."/>
            <person name="Daniel R."/>
            <person name="Muehling M."/>
        </authorList>
    </citation>
    <scope>NUCLEOTIDE SEQUENCE [LARGE SCALE GENOMIC DNA]</scope>
    <source>
        <strain evidence="18 19">M1</strain>
    </source>
</reference>
<feature type="transmembrane region" description="Helical" evidence="16">
    <location>
        <begin position="859"/>
        <end position="880"/>
    </location>
</feature>
<dbReference type="SUPFAM" id="SSF81665">
    <property type="entry name" value="Calcium ATPase, transmembrane domain M"/>
    <property type="match status" value="1"/>
</dbReference>
<dbReference type="SUPFAM" id="SSF81660">
    <property type="entry name" value="Metal cation-transporting ATPase, ATP-binding domain N"/>
    <property type="match status" value="1"/>
</dbReference>
<evidence type="ECO:0000256" key="8">
    <source>
        <dbReference type="ARBA" id="ARBA00022741"/>
    </source>
</evidence>
<feature type="transmembrane region" description="Helical" evidence="16">
    <location>
        <begin position="286"/>
        <end position="312"/>
    </location>
</feature>
<dbReference type="Proteomes" id="UP000036356">
    <property type="component" value="Unassembled WGS sequence"/>
</dbReference>
<dbReference type="PANTHER" id="PTHR24093:SF369">
    <property type="entry name" value="CALCIUM-TRANSPORTING ATPASE"/>
    <property type="match status" value="1"/>
</dbReference>
<evidence type="ECO:0000256" key="12">
    <source>
        <dbReference type="ARBA" id="ARBA00022967"/>
    </source>
</evidence>
<evidence type="ECO:0000313" key="19">
    <source>
        <dbReference type="Proteomes" id="UP000036356"/>
    </source>
</evidence>
<dbReference type="InterPro" id="IPR008250">
    <property type="entry name" value="ATPase_P-typ_transduc_dom_A_sf"/>
</dbReference>
<proteinExistence type="predicted"/>
<dbReference type="EC" id="7.2.2.10" evidence="2"/>
<feature type="transmembrane region" description="Helical" evidence="16">
    <location>
        <begin position="791"/>
        <end position="808"/>
    </location>
</feature>
<feature type="transmembrane region" description="Helical" evidence="16">
    <location>
        <begin position="55"/>
        <end position="74"/>
    </location>
</feature>
<dbReference type="GO" id="GO:0012505">
    <property type="term" value="C:endomembrane system"/>
    <property type="evidence" value="ECO:0007669"/>
    <property type="project" value="UniProtKB-SubCell"/>
</dbReference>
<comment type="caution">
    <text evidence="18">The sequence shown here is derived from an EMBL/GenBank/DDBJ whole genome shotgun (WGS) entry which is preliminary data.</text>
</comment>
<evidence type="ECO:0000259" key="17">
    <source>
        <dbReference type="SMART" id="SM00831"/>
    </source>
</evidence>
<dbReference type="Gene3D" id="3.40.1110.10">
    <property type="entry name" value="Calcium-transporting ATPase, cytoplasmic domain N"/>
    <property type="match status" value="1"/>
</dbReference>
<dbReference type="NCBIfam" id="TIGR01494">
    <property type="entry name" value="ATPase_P-type"/>
    <property type="match status" value="2"/>
</dbReference>
<dbReference type="InterPro" id="IPR059000">
    <property type="entry name" value="ATPase_P-type_domA"/>
</dbReference>
<keyword evidence="18" id="KW-0378">Hydrolase</keyword>
<dbReference type="SUPFAM" id="SSF56784">
    <property type="entry name" value="HAD-like"/>
    <property type="match status" value="1"/>
</dbReference>
<dbReference type="PROSITE" id="PS00154">
    <property type="entry name" value="ATPASE_E1_E2"/>
    <property type="match status" value="1"/>
</dbReference>
<dbReference type="InterPro" id="IPR006068">
    <property type="entry name" value="ATPase_P-typ_cation-transptr_C"/>
</dbReference>
<dbReference type="GO" id="GO:0005886">
    <property type="term" value="C:plasma membrane"/>
    <property type="evidence" value="ECO:0007669"/>
    <property type="project" value="TreeGrafter"/>
</dbReference>
<keyword evidence="12" id="KW-1278">Translocase</keyword>
<dbReference type="SFLD" id="SFLDG00002">
    <property type="entry name" value="C1.7:_P-type_atpase_like"/>
    <property type="match status" value="1"/>
</dbReference>
<dbReference type="Gene3D" id="2.70.150.10">
    <property type="entry name" value="Calcium-transporting ATPase, cytoplasmic transduction domain A"/>
    <property type="match status" value="1"/>
</dbReference>
<dbReference type="NCBIfam" id="TIGR01517">
    <property type="entry name" value="ATPase-IIB_Ca"/>
    <property type="match status" value="1"/>
</dbReference>
<dbReference type="STRING" id="476652.DEAC_c12780"/>
<keyword evidence="11" id="KW-0460">Magnesium</keyword>
<sequence length="893" mass="98721">MNYYQKEAQAVIAELKSDEDSGLSFSEVRARIQRYGKNVFTPKPKESLLVKIMESLKEPLIIILLISGVISLLMGHLPDGLGIFAAVLIATTISVIQEGKSDKAFEALAKLSDDVLVKAVRDRQIIHIPQSELTIGDIIHLETGEKVPADARVIHCSNLGIDESLLTGEAESVTKKSKPIERENCPLAEQTNMLFSGTMAIEGRAIAIVTAVGDQTEMGKIAEELKGETTAQTPLQEKLADLGKKISIIGSIVAAAIFLFELFIMYRQGLFVPGNIASALPGVKDAFITSVALIVAAVPEGLPTMVAITLAFNMQKMAKNNALVRKLIACETIGSVNVICSDKTGTLTENKMTVVEAWCNGQEASAESLNCPALLENFCLNTTADITKKDGQYTFLGNPTECSLLVYADTKQINYRDHRKRFGEPVAEYNFTSARKMMSTAYETADGYRIYTKGSPEKVLKISDRVLVNNEIVPLTQEHKDRIEAGIKELQDHARRVLAFAYTDFRAEPQWEDIYNVEKNLIFTGFVGIEDPLRKDVKEAIDQCRRAGIAVKILTGDNINTAKAIADQLEIIRKDSLALEVTDIDAMSDEELKSKLSNIVVIARSNPTAKMRVVKLLRENNASVVVTGDGINDAPALKAADVGVAMGITGTEVTKEASDIVLLDDSFSSIVKAIKWGRGIYENFQRFIQFQLTVNIVAFITVILAEIIGYKMPFTTLQLLWVNIIMDGPPALTLGLEPPREHLLEKRPIKRNASIVTKDMLLKIIANGLFIVAALIFLLRTQILGGSEAQQSTIVFTSFVLFQLWNAFNCREFGEKSIFPYIHKNKTMLGVVFLTFLIQIMVTQFGGQVFKTVPLEPYLWLRMLGFTFSIVVFSEFLKLIMRVGQKFVKINNL</sequence>
<keyword evidence="15 16" id="KW-0472">Membrane</keyword>
<dbReference type="SFLD" id="SFLDS00003">
    <property type="entry name" value="Haloacid_Dehalogenase"/>
    <property type="match status" value="1"/>
</dbReference>
<dbReference type="InterPro" id="IPR001757">
    <property type="entry name" value="P_typ_ATPase"/>
</dbReference>
<keyword evidence="5" id="KW-0109">Calcium transport</keyword>
<evidence type="ECO:0000256" key="2">
    <source>
        <dbReference type="ARBA" id="ARBA00012790"/>
    </source>
</evidence>
<dbReference type="InterPro" id="IPR004014">
    <property type="entry name" value="ATPase_P-typ_cation-transptr_N"/>
</dbReference>
<organism evidence="18 19">
    <name type="scientific">Desulfosporosinus acididurans</name>
    <dbReference type="NCBI Taxonomy" id="476652"/>
    <lineage>
        <taxon>Bacteria</taxon>
        <taxon>Bacillati</taxon>
        <taxon>Bacillota</taxon>
        <taxon>Clostridia</taxon>
        <taxon>Eubacteriales</taxon>
        <taxon>Desulfitobacteriaceae</taxon>
        <taxon>Desulfosporosinus</taxon>
    </lineage>
</organism>
<dbReference type="Pfam" id="PF00690">
    <property type="entry name" value="Cation_ATPase_N"/>
    <property type="match status" value="1"/>
</dbReference>
<evidence type="ECO:0000256" key="5">
    <source>
        <dbReference type="ARBA" id="ARBA00022568"/>
    </source>
</evidence>
<dbReference type="InterPro" id="IPR006408">
    <property type="entry name" value="P-type_ATPase_IIB"/>
</dbReference>
<dbReference type="GO" id="GO:0005524">
    <property type="term" value="F:ATP binding"/>
    <property type="evidence" value="ECO:0007669"/>
    <property type="project" value="UniProtKB-KW"/>
</dbReference>
<dbReference type="GO" id="GO:0005388">
    <property type="term" value="F:P-type calcium transporter activity"/>
    <property type="evidence" value="ECO:0007669"/>
    <property type="project" value="UniProtKB-EC"/>
</dbReference>
<dbReference type="AlphaFoldDB" id="A0A0J1FTK5"/>
<dbReference type="FunFam" id="3.40.50.1000:FF:000193">
    <property type="entry name" value="Plasma membrane calcium-transporting ATPase 2"/>
    <property type="match status" value="1"/>
</dbReference>
<feature type="transmembrane region" description="Helical" evidence="16">
    <location>
        <begin position="760"/>
        <end position="779"/>
    </location>
</feature>
<dbReference type="Pfam" id="PF08282">
    <property type="entry name" value="Hydrolase_3"/>
    <property type="match status" value="1"/>
</dbReference>
<feature type="transmembrane region" description="Helical" evidence="16">
    <location>
        <begin position="687"/>
        <end position="708"/>
    </location>
</feature>
<keyword evidence="14" id="KW-0406">Ion transport</keyword>
<evidence type="ECO:0000256" key="14">
    <source>
        <dbReference type="ARBA" id="ARBA00023065"/>
    </source>
</evidence>
<evidence type="ECO:0000256" key="15">
    <source>
        <dbReference type="ARBA" id="ARBA00023136"/>
    </source>
</evidence>
<evidence type="ECO:0000256" key="3">
    <source>
        <dbReference type="ARBA" id="ARBA00022448"/>
    </source>
</evidence>
<dbReference type="PATRIC" id="fig|476652.3.peg.1314"/>
<dbReference type="InterPro" id="IPR023298">
    <property type="entry name" value="ATPase_P-typ_TM_dom_sf"/>
</dbReference>
<keyword evidence="6 16" id="KW-0812">Transmembrane</keyword>
<evidence type="ECO:0000313" key="18">
    <source>
        <dbReference type="EMBL" id="KLU66612.1"/>
    </source>
</evidence>
<dbReference type="RefSeq" id="WP_053006303.1">
    <property type="nucleotide sequence ID" value="NZ_LDZY01000004.1"/>
</dbReference>
<keyword evidence="19" id="KW-1185">Reference proteome</keyword>
<dbReference type="PRINTS" id="PR00120">
    <property type="entry name" value="HATPASE"/>
</dbReference>
<evidence type="ECO:0000256" key="16">
    <source>
        <dbReference type="SAM" id="Phobius"/>
    </source>
</evidence>
<dbReference type="InterPro" id="IPR036412">
    <property type="entry name" value="HAD-like_sf"/>
</dbReference>
<comment type="subcellular location">
    <subcellularLocation>
        <location evidence="1">Endomembrane system</location>
        <topology evidence="1">Multi-pass membrane protein</topology>
    </subcellularLocation>
</comment>
<dbReference type="Gene3D" id="1.20.1110.10">
    <property type="entry name" value="Calcium-transporting ATPase, transmembrane domain"/>
    <property type="match status" value="1"/>
</dbReference>
<dbReference type="GO" id="GO:0016887">
    <property type="term" value="F:ATP hydrolysis activity"/>
    <property type="evidence" value="ECO:0007669"/>
    <property type="project" value="InterPro"/>
</dbReference>
<evidence type="ECO:0000256" key="10">
    <source>
        <dbReference type="ARBA" id="ARBA00022840"/>
    </source>
</evidence>
<keyword evidence="13 16" id="KW-1133">Transmembrane helix</keyword>
<dbReference type="Pfam" id="PF00689">
    <property type="entry name" value="Cation_ATPase_C"/>
    <property type="match status" value="1"/>
</dbReference>
<dbReference type="FunFam" id="3.40.50.1000:FF:000001">
    <property type="entry name" value="Phospholipid-transporting ATPase IC"/>
    <property type="match status" value="1"/>
</dbReference>
<protein>
    <recommendedName>
        <fullName evidence="2">P-type Ca(2+) transporter</fullName>
        <ecNumber evidence="2">7.2.2.10</ecNumber>
    </recommendedName>
</protein>
<name>A0A0J1FTK5_9FIRM</name>
<evidence type="ECO:0000256" key="11">
    <source>
        <dbReference type="ARBA" id="ARBA00022842"/>
    </source>
</evidence>
<dbReference type="Gene3D" id="3.40.50.1000">
    <property type="entry name" value="HAD superfamily/HAD-like"/>
    <property type="match status" value="1"/>
</dbReference>
<dbReference type="InterPro" id="IPR044492">
    <property type="entry name" value="P_typ_ATPase_HD_dom"/>
</dbReference>
<dbReference type="PRINTS" id="PR00119">
    <property type="entry name" value="CATATPASE"/>
</dbReference>
<evidence type="ECO:0000256" key="6">
    <source>
        <dbReference type="ARBA" id="ARBA00022692"/>
    </source>
</evidence>
<dbReference type="EMBL" id="LDZY01000004">
    <property type="protein sequence ID" value="KLU66612.1"/>
    <property type="molecule type" value="Genomic_DNA"/>
</dbReference>
<dbReference type="SUPFAM" id="SSF81653">
    <property type="entry name" value="Calcium ATPase, transduction domain A"/>
    <property type="match status" value="1"/>
</dbReference>
<evidence type="ECO:0000256" key="1">
    <source>
        <dbReference type="ARBA" id="ARBA00004127"/>
    </source>
</evidence>
<keyword evidence="4" id="KW-0597">Phosphoprotein</keyword>
<dbReference type="PANTHER" id="PTHR24093">
    <property type="entry name" value="CATION TRANSPORTING ATPASE"/>
    <property type="match status" value="1"/>
</dbReference>
<keyword evidence="7" id="KW-0479">Metal-binding</keyword>
<accession>A0A0J1FTK5</accession>
<dbReference type="FunFam" id="2.70.150.10:FF:000160">
    <property type="entry name" value="Sarcoplasmic/endoplasmic reticulum calcium ATPase 1"/>
    <property type="match status" value="1"/>
</dbReference>